<dbReference type="EMBL" id="GBHO01003353">
    <property type="protein sequence ID" value="JAG40251.1"/>
    <property type="molecule type" value="Transcribed_RNA"/>
</dbReference>
<reference evidence="7" key="4">
    <citation type="journal article" date="2016" name="Gigascience">
        <title>De novo construction of an expanded transcriptome assembly for the western tarnished plant bug, Lygus hesperus.</title>
        <authorList>
            <person name="Tassone E.E."/>
            <person name="Geib S.M."/>
            <person name="Hall B."/>
            <person name="Fabrick J.A."/>
            <person name="Brent C.S."/>
            <person name="Hull J.J."/>
        </authorList>
    </citation>
    <scope>NUCLEOTIDE SEQUENCE</scope>
</reference>
<dbReference type="EMBL" id="GBHO01022504">
    <property type="protein sequence ID" value="JAG21100.1"/>
    <property type="molecule type" value="Transcribed_RNA"/>
</dbReference>
<dbReference type="AlphaFoldDB" id="A0A0A9Z8L0"/>
<organism evidence="4">
    <name type="scientific">Lygus hesperus</name>
    <name type="common">Western plant bug</name>
    <dbReference type="NCBI Taxonomy" id="30085"/>
    <lineage>
        <taxon>Eukaryota</taxon>
        <taxon>Metazoa</taxon>
        <taxon>Ecdysozoa</taxon>
        <taxon>Arthropoda</taxon>
        <taxon>Hexapoda</taxon>
        <taxon>Insecta</taxon>
        <taxon>Pterygota</taxon>
        <taxon>Neoptera</taxon>
        <taxon>Paraneoptera</taxon>
        <taxon>Hemiptera</taxon>
        <taxon>Heteroptera</taxon>
        <taxon>Panheteroptera</taxon>
        <taxon>Cimicomorpha</taxon>
        <taxon>Miridae</taxon>
        <taxon>Mirini</taxon>
        <taxon>Lygus</taxon>
    </lineage>
</organism>
<reference evidence="4" key="2">
    <citation type="submission" date="2014-07" db="EMBL/GenBank/DDBJ databases">
        <authorList>
            <person name="Hull J."/>
        </authorList>
    </citation>
    <scope>NUCLEOTIDE SEQUENCE</scope>
</reference>
<sequence length="184" mass="21254">MEDEDGDSLECSEPQTDPSALQRKLYFLNEELQKMARDLPLKYQQRIPNELLCALAGSLVDSTVFKIVSALIDIQHVTEKQLINQRNSLLLSHREEIEEMKKKHEDPAVLYANTETLKLKHKMQLKEFDKGCILTLDEKLHDQQTFLEKAGVPGFEMTDDPAKIQVQVRLLDFIIRLSKMEMAE</sequence>
<name>A0A0A9Z8L0_LYGHE</name>
<gene>
    <name evidence="4" type="primary">gdl_2</name>
    <name evidence="7" type="synonym">gdl</name>
    <name evidence="2" type="synonym">gdl_0</name>
    <name evidence="5" type="synonym">gdl_1</name>
    <name evidence="3" type="synonym">gdl_3</name>
    <name evidence="3" type="ORF">CM83_55394</name>
    <name evidence="4" type="ORF">CM83_55396</name>
    <name evidence="2" type="ORF">CM83_55398</name>
    <name evidence="5" type="ORF">CM83_55399</name>
    <name evidence="7" type="ORF">g.65695</name>
</gene>
<dbReference type="EMBL" id="GDHC01009219">
    <property type="protein sequence ID" value="JAQ09410.1"/>
    <property type="molecule type" value="Transcribed_RNA"/>
</dbReference>
<dbReference type="EMBL" id="GBHO01003358">
    <property type="protein sequence ID" value="JAG40246.1"/>
    <property type="molecule type" value="Transcribed_RNA"/>
</dbReference>
<dbReference type="PANTHER" id="PTHR13054:SF2">
    <property type="entry name" value="PROTEIN DGCR6"/>
    <property type="match status" value="1"/>
</dbReference>
<evidence type="ECO:0000313" key="2">
    <source>
        <dbReference type="EMBL" id="JAG21100.1"/>
    </source>
</evidence>
<evidence type="ECO:0000313" key="5">
    <source>
        <dbReference type="EMBL" id="JAG40251.1"/>
    </source>
</evidence>
<proteinExistence type="inferred from homology"/>
<evidence type="ECO:0000313" key="6">
    <source>
        <dbReference type="EMBL" id="JAG48850.1"/>
    </source>
</evidence>
<accession>A0A0A9Z8L0</accession>
<dbReference type="InterPro" id="IPR010849">
    <property type="entry name" value="Gonadal"/>
</dbReference>
<evidence type="ECO:0000313" key="7">
    <source>
        <dbReference type="EMBL" id="JAQ09410.1"/>
    </source>
</evidence>
<dbReference type="EMBL" id="GBRD01016977">
    <property type="protein sequence ID" value="JAG48850.1"/>
    <property type="molecule type" value="Transcribed_RNA"/>
</dbReference>
<evidence type="ECO:0000313" key="3">
    <source>
        <dbReference type="EMBL" id="JAG23431.1"/>
    </source>
</evidence>
<comment type="similarity">
    <text evidence="1">Belongs to the gonadal family.</text>
</comment>
<reference evidence="6" key="3">
    <citation type="submission" date="2014-09" db="EMBL/GenBank/DDBJ databases">
        <authorList>
            <person name="Magalhaes I.L.F."/>
            <person name="Oliveira U."/>
            <person name="Santos F.R."/>
            <person name="Vidigal T.H.D.A."/>
            <person name="Brescovit A.D."/>
            <person name="Santos A.J."/>
        </authorList>
    </citation>
    <scope>NUCLEOTIDE SEQUENCE</scope>
</reference>
<protein>
    <submittedName>
        <fullName evidence="4">Gonadal protein gdl</fullName>
    </submittedName>
</protein>
<evidence type="ECO:0000256" key="1">
    <source>
        <dbReference type="ARBA" id="ARBA00005939"/>
    </source>
</evidence>
<dbReference type="EMBL" id="GBHO01020173">
    <property type="protein sequence ID" value="JAG23431.1"/>
    <property type="molecule type" value="Transcribed_RNA"/>
</dbReference>
<reference evidence="4" key="1">
    <citation type="journal article" date="2014" name="PLoS ONE">
        <title>Transcriptome-Based Identification of ABC Transporters in the Western Tarnished Plant Bug Lygus hesperus.</title>
        <authorList>
            <person name="Hull J.J."/>
            <person name="Chaney K."/>
            <person name="Geib S.M."/>
            <person name="Fabrick J.A."/>
            <person name="Brent C.S."/>
            <person name="Walsh D."/>
            <person name="Lavine L.C."/>
        </authorList>
    </citation>
    <scope>NUCLEOTIDE SEQUENCE</scope>
</reference>
<dbReference type="PANTHER" id="PTHR13054">
    <property type="entry name" value="DIGEORGE SYNDROME CRITICAL REGION 6 DGCR6 FAMILY MEMBER"/>
    <property type="match status" value="1"/>
</dbReference>
<dbReference type="Pfam" id="PF07324">
    <property type="entry name" value="DGCR6"/>
    <property type="match status" value="1"/>
</dbReference>
<evidence type="ECO:0000313" key="4">
    <source>
        <dbReference type="EMBL" id="JAG40246.1"/>
    </source>
</evidence>